<dbReference type="AlphaFoldDB" id="A0A8H6DT82"/>
<organism evidence="2 3">
    <name type="scientific">Cochliobolus sativus</name>
    <name type="common">Common root rot and spot blotch fungus</name>
    <name type="synonym">Bipolaris sorokiniana</name>
    <dbReference type="NCBI Taxonomy" id="45130"/>
    <lineage>
        <taxon>Eukaryota</taxon>
        <taxon>Fungi</taxon>
        <taxon>Dikarya</taxon>
        <taxon>Ascomycota</taxon>
        <taxon>Pezizomycotina</taxon>
        <taxon>Dothideomycetes</taxon>
        <taxon>Pleosporomycetidae</taxon>
        <taxon>Pleosporales</taxon>
        <taxon>Pleosporineae</taxon>
        <taxon>Pleosporaceae</taxon>
        <taxon>Bipolaris</taxon>
    </lineage>
</organism>
<gene>
    <name evidence="2" type="ORF">GGP41_000293</name>
</gene>
<dbReference type="EMBL" id="WNKQ01000013">
    <property type="protein sequence ID" value="KAF5847576.1"/>
    <property type="molecule type" value="Genomic_DNA"/>
</dbReference>
<reference evidence="2" key="1">
    <citation type="submission" date="2019-11" db="EMBL/GenBank/DDBJ databases">
        <title>Bipolaris sorokiniana Genome sequencing.</title>
        <authorList>
            <person name="Wang H."/>
        </authorList>
    </citation>
    <scope>NUCLEOTIDE SEQUENCE</scope>
</reference>
<feature type="compositionally biased region" description="Basic and acidic residues" evidence="1">
    <location>
        <begin position="279"/>
        <end position="293"/>
    </location>
</feature>
<name>A0A8H6DT82_COCSA</name>
<accession>A0A8H6DT82</accession>
<dbReference type="Proteomes" id="UP000624244">
    <property type="component" value="Unassembled WGS sequence"/>
</dbReference>
<protein>
    <submittedName>
        <fullName evidence="2">Uncharacterized protein</fullName>
    </submittedName>
</protein>
<evidence type="ECO:0000313" key="3">
    <source>
        <dbReference type="Proteomes" id="UP000624244"/>
    </source>
</evidence>
<proteinExistence type="predicted"/>
<feature type="region of interest" description="Disordered" evidence="1">
    <location>
        <begin position="264"/>
        <end position="293"/>
    </location>
</feature>
<evidence type="ECO:0000313" key="2">
    <source>
        <dbReference type="EMBL" id="KAF5847576.1"/>
    </source>
</evidence>
<comment type="caution">
    <text evidence="2">The sequence shown here is derived from an EMBL/GenBank/DDBJ whole genome shotgun (WGS) entry which is preliminary data.</text>
</comment>
<sequence length="309" mass="34100">MTLRTSTTRKKNYGKAKNAMQKRRITTCITEISSTWRFAKDGKYLITPQDESRQLLPIRSLISKRQISQKPIRHIRHSPIPSPPLSTSTYSSAPSTCSKTCCNNPCIAGPSFFPNKRPKSPTPPFTHYSSISNPYLGPARLRCAPHEYPRQSRNGRVDKGKERVQEGVTTMARGGAGGGGGGGGGGGVHMMNYTGARKRWSHDFVARMREDSNSRRKTASPAISISSLAPAQPHVVLASSIPRCDSMEPEAQMTNVTPLLTVLSPQPQSPPAQRQAQRVAKESSEKVAEKEDKSKLHLMKRIWNSLVRK</sequence>
<evidence type="ECO:0000256" key="1">
    <source>
        <dbReference type="SAM" id="MobiDB-lite"/>
    </source>
</evidence>